<evidence type="ECO:0000256" key="1">
    <source>
        <dbReference type="ARBA" id="ARBA00022483"/>
    </source>
</evidence>
<reference evidence="2 3" key="1">
    <citation type="submission" date="2013-11" db="EMBL/GenBank/DDBJ databases">
        <title>Genome sequencing of Stegodyphus mimosarum.</title>
        <authorList>
            <person name="Bechsgaard J."/>
        </authorList>
    </citation>
    <scope>NUCLEOTIDE SEQUENCE [LARGE SCALE GENOMIC DNA]</scope>
</reference>
<dbReference type="OrthoDB" id="6425992at2759"/>
<dbReference type="AlphaFoldDB" id="A0A087TD67"/>
<evidence type="ECO:0000313" key="2">
    <source>
        <dbReference type="EMBL" id="KFM63056.1"/>
    </source>
</evidence>
<dbReference type="InterPro" id="IPR052095">
    <property type="entry name" value="UNC-13_domain"/>
</dbReference>
<proteinExistence type="predicted"/>
<name>A0A087TD67_STEMI</name>
<dbReference type="EMBL" id="KK114669">
    <property type="protein sequence ID" value="KFM63056.1"/>
    <property type="molecule type" value="Genomic_DNA"/>
</dbReference>
<dbReference type="GO" id="GO:0099503">
    <property type="term" value="C:secretory vesicle"/>
    <property type="evidence" value="ECO:0007669"/>
    <property type="project" value="TreeGrafter"/>
</dbReference>
<sequence length="142" mass="17003">MEEETDTADTFNEFSERCIELLRQHRKYFPPHNAHAWHKLKFLLKCVSFLYSMNAFKSCFPFRNELHVEVTGNLKRGTLEWMQEIQHRFHRDPQTGGHSIRTLIKFIDLLNIDLQKATSHYCHLFESIVRVNYSALVFKQME</sequence>
<protein>
    <submittedName>
        <fullName evidence="2">BAI1-associated protein 3</fullName>
    </submittedName>
</protein>
<dbReference type="GO" id="GO:0006887">
    <property type="term" value="P:exocytosis"/>
    <property type="evidence" value="ECO:0007669"/>
    <property type="project" value="UniProtKB-KW"/>
</dbReference>
<keyword evidence="1" id="KW-0268">Exocytosis</keyword>
<organism evidence="2 3">
    <name type="scientific">Stegodyphus mimosarum</name>
    <name type="common">African social velvet spider</name>
    <dbReference type="NCBI Taxonomy" id="407821"/>
    <lineage>
        <taxon>Eukaryota</taxon>
        <taxon>Metazoa</taxon>
        <taxon>Ecdysozoa</taxon>
        <taxon>Arthropoda</taxon>
        <taxon>Chelicerata</taxon>
        <taxon>Arachnida</taxon>
        <taxon>Araneae</taxon>
        <taxon>Araneomorphae</taxon>
        <taxon>Entelegynae</taxon>
        <taxon>Eresoidea</taxon>
        <taxon>Eresidae</taxon>
        <taxon>Stegodyphus</taxon>
    </lineage>
</organism>
<dbReference type="PANTHER" id="PTHR45999:SF4">
    <property type="entry name" value="UNC-13-4A, ISOFORM B"/>
    <property type="match status" value="1"/>
</dbReference>
<keyword evidence="3" id="KW-1185">Reference proteome</keyword>
<gene>
    <name evidence="2" type="ORF">X975_20782</name>
</gene>
<dbReference type="Proteomes" id="UP000054359">
    <property type="component" value="Unassembled WGS sequence"/>
</dbReference>
<dbReference type="PANTHER" id="PTHR45999">
    <property type="entry name" value="UNC-13-4A, ISOFORM B"/>
    <property type="match status" value="1"/>
</dbReference>
<evidence type="ECO:0000313" key="3">
    <source>
        <dbReference type="Proteomes" id="UP000054359"/>
    </source>
</evidence>
<feature type="non-terminal residue" evidence="2">
    <location>
        <position position="142"/>
    </location>
</feature>
<accession>A0A087TD67</accession>